<dbReference type="Gramene" id="ONH93951">
    <property type="protein sequence ID" value="ONH93951"/>
    <property type="gene ID" value="PRUPE_8G262500"/>
</dbReference>
<protein>
    <submittedName>
        <fullName evidence="1">Uncharacterized protein</fullName>
    </submittedName>
</protein>
<evidence type="ECO:0000313" key="1">
    <source>
        <dbReference type="EMBL" id="ONH93951.1"/>
    </source>
</evidence>
<dbReference type="EMBL" id="CM007658">
    <property type="protein sequence ID" value="ONH93951.1"/>
    <property type="molecule type" value="Genomic_DNA"/>
</dbReference>
<proteinExistence type="predicted"/>
<reference evidence="1 2" key="1">
    <citation type="journal article" date="2013" name="Nat. Genet.">
        <title>The high-quality draft genome of peach (Prunus persica) identifies unique patterns of genetic diversity, domestication and genome evolution.</title>
        <authorList>
            <consortium name="International Peach Genome Initiative"/>
            <person name="Verde I."/>
            <person name="Abbott A.G."/>
            <person name="Scalabrin S."/>
            <person name="Jung S."/>
            <person name="Shu S."/>
            <person name="Marroni F."/>
            <person name="Zhebentyayeva T."/>
            <person name="Dettori M.T."/>
            <person name="Grimwood J."/>
            <person name="Cattonaro F."/>
            <person name="Zuccolo A."/>
            <person name="Rossini L."/>
            <person name="Jenkins J."/>
            <person name="Vendramin E."/>
            <person name="Meisel L.A."/>
            <person name="Decroocq V."/>
            <person name="Sosinski B."/>
            <person name="Prochnik S."/>
            <person name="Mitros T."/>
            <person name="Policriti A."/>
            <person name="Cipriani G."/>
            <person name="Dondini L."/>
            <person name="Ficklin S."/>
            <person name="Goodstein D.M."/>
            <person name="Xuan P."/>
            <person name="Del Fabbro C."/>
            <person name="Aramini V."/>
            <person name="Copetti D."/>
            <person name="Gonzalez S."/>
            <person name="Horner D.S."/>
            <person name="Falchi R."/>
            <person name="Lucas S."/>
            <person name="Mica E."/>
            <person name="Maldonado J."/>
            <person name="Lazzari B."/>
            <person name="Bielenberg D."/>
            <person name="Pirona R."/>
            <person name="Miculan M."/>
            <person name="Barakat A."/>
            <person name="Testolin R."/>
            <person name="Stella A."/>
            <person name="Tartarini S."/>
            <person name="Tonutti P."/>
            <person name="Arus P."/>
            <person name="Orellana A."/>
            <person name="Wells C."/>
            <person name="Main D."/>
            <person name="Vizzotto G."/>
            <person name="Silva H."/>
            <person name="Salamini F."/>
            <person name="Schmutz J."/>
            <person name="Morgante M."/>
            <person name="Rokhsar D.S."/>
        </authorList>
    </citation>
    <scope>NUCLEOTIDE SEQUENCE [LARGE SCALE GENOMIC DNA]</scope>
    <source>
        <strain evidence="2">cv. Nemared</strain>
    </source>
</reference>
<sequence length="83" mass="9611">MIKSLGIAYRNINSGVCIVHLKRKGWHWHTDMYAACRGFELNHASSFPQVQFPPHLMDMFDFPPTQNLKRTATIQKVLVAWRG</sequence>
<keyword evidence="2" id="KW-1185">Reference proteome</keyword>
<evidence type="ECO:0000313" key="2">
    <source>
        <dbReference type="Proteomes" id="UP000006882"/>
    </source>
</evidence>
<dbReference type="AlphaFoldDB" id="A0A251N3N1"/>
<gene>
    <name evidence="1" type="ORF">PRUPE_8G262500</name>
</gene>
<name>A0A251N3N1_PRUPE</name>
<dbReference type="Proteomes" id="UP000006882">
    <property type="component" value="Chromosome G8"/>
</dbReference>
<accession>A0A251N3N1</accession>
<organism evidence="1 2">
    <name type="scientific">Prunus persica</name>
    <name type="common">Peach</name>
    <name type="synonym">Amygdalus persica</name>
    <dbReference type="NCBI Taxonomy" id="3760"/>
    <lineage>
        <taxon>Eukaryota</taxon>
        <taxon>Viridiplantae</taxon>
        <taxon>Streptophyta</taxon>
        <taxon>Embryophyta</taxon>
        <taxon>Tracheophyta</taxon>
        <taxon>Spermatophyta</taxon>
        <taxon>Magnoliopsida</taxon>
        <taxon>eudicotyledons</taxon>
        <taxon>Gunneridae</taxon>
        <taxon>Pentapetalae</taxon>
        <taxon>rosids</taxon>
        <taxon>fabids</taxon>
        <taxon>Rosales</taxon>
        <taxon>Rosaceae</taxon>
        <taxon>Amygdaloideae</taxon>
        <taxon>Amygdaleae</taxon>
        <taxon>Prunus</taxon>
    </lineage>
</organism>